<reference evidence="8" key="2">
    <citation type="submission" date="2023-07" db="EMBL/GenBank/DDBJ databases">
        <title>Zobellia barbeyronii sp. nov., a new marine flavobacterium, isolated from green and red algae.</title>
        <authorList>
            <person name="Nedashkovskaya O.I."/>
            <person name="Otstavnykh N."/>
            <person name="Zhukova N."/>
            <person name="Guzev K."/>
            <person name="Chausova V."/>
            <person name="Tekutyeva L."/>
            <person name="Mikhailov V."/>
            <person name="Isaeva M."/>
        </authorList>
    </citation>
    <scope>NUCLEOTIDE SEQUENCE [LARGE SCALE GENOMIC DNA]</scope>
    <source>
        <strain evidence="8">KMM 6746</strain>
    </source>
</reference>
<comment type="subcellular location">
    <subcellularLocation>
        <location evidence="1">Membrane</location>
        <topology evidence="1">Multi-pass membrane protein</topology>
    </subcellularLocation>
</comment>
<dbReference type="PANTHER" id="PTHR22911">
    <property type="entry name" value="ACYL-MALONYL CONDENSING ENZYME-RELATED"/>
    <property type="match status" value="1"/>
</dbReference>
<dbReference type="Gene3D" id="1.10.3730.20">
    <property type="match status" value="1"/>
</dbReference>
<feature type="transmembrane region" description="Helical" evidence="5">
    <location>
        <begin position="165"/>
        <end position="185"/>
    </location>
</feature>
<evidence type="ECO:0000256" key="5">
    <source>
        <dbReference type="SAM" id="Phobius"/>
    </source>
</evidence>
<evidence type="ECO:0000313" key="8">
    <source>
        <dbReference type="Proteomes" id="UP000740413"/>
    </source>
</evidence>
<feature type="transmembrane region" description="Helical" evidence="5">
    <location>
        <begin position="247"/>
        <end position="266"/>
    </location>
</feature>
<dbReference type="Proteomes" id="UP000740413">
    <property type="component" value="Unassembled WGS sequence"/>
</dbReference>
<keyword evidence="2 5" id="KW-0812">Transmembrane</keyword>
<dbReference type="SUPFAM" id="SSF103481">
    <property type="entry name" value="Multidrug resistance efflux transporter EmrE"/>
    <property type="match status" value="2"/>
</dbReference>
<keyword evidence="8" id="KW-1185">Reference proteome</keyword>
<dbReference type="InterPro" id="IPR037185">
    <property type="entry name" value="EmrE-like"/>
</dbReference>
<comment type="caution">
    <text evidence="7">The sequence shown here is derived from an EMBL/GenBank/DDBJ whole genome shotgun (WGS) entry which is preliminary data.</text>
</comment>
<feature type="transmembrane region" description="Helical" evidence="5">
    <location>
        <begin position="133"/>
        <end position="153"/>
    </location>
</feature>
<protein>
    <submittedName>
        <fullName evidence="7">DMT family transporter</fullName>
    </submittedName>
</protein>
<evidence type="ECO:0000256" key="1">
    <source>
        <dbReference type="ARBA" id="ARBA00004141"/>
    </source>
</evidence>
<accession>A0ABS5WGW2</accession>
<evidence type="ECO:0000256" key="2">
    <source>
        <dbReference type="ARBA" id="ARBA00022692"/>
    </source>
</evidence>
<dbReference type="PANTHER" id="PTHR22911:SF6">
    <property type="entry name" value="SOLUTE CARRIER FAMILY 35 MEMBER G1"/>
    <property type="match status" value="1"/>
</dbReference>
<feature type="transmembrane region" description="Helical" evidence="5">
    <location>
        <begin position="221"/>
        <end position="241"/>
    </location>
</feature>
<feature type="domain" description="EamA" evidence="6">
    <location>
        <begin position="134"/>
        <end position="263"/>
    </location>
</feature>
<name>A0ABS5WGW2_9FLAO</name>
<dbReference type="Pfam" id="PF00892">
    <property type="entry name" value="EamA"/>
    <property type="match status" value="2"/>
</dbReference>
<dbReference type="InterPro" id="IPR000620">
    <property type="entry name" value="EamA_dom"/>
</dbReference>
<evidence type="ECO:0000256" key="3">
    <source>
        <dbReference type="ARBA" id="ARBA00022989"/>
    </source>
</evidence>
<sequence>MIISALAFTLMNVSVKQLQHYSVYQIVFFRGFGSFILTMAILKQLKVPVLGNNKKLLILRAIVGTSSMTLFFMSLKYLSAGTAVSLRYLAPIFSAIFAIFLLKEKIKPVQWLFFIISFIGVLTLKGLDSNLDTTGLLLVFGAAVLSGLVYIIISKIGKGDHPIVIVNYFMFTATIFGGVLAIPYWENPVGIDWVFFLTLGIFGFIGQLYMTKAFQIASNNLVAPFKYLEVLFTGLIGFMWLGEVYTIWSLVGILLIIAGLVMNVAYKARDKRYTL</sequence>
<feature type="domain" description="EamA" evidence="6">
    <location>
        <begin position="1"/>
        <end position="123"/>
    </location>
</feature>
<feature type="transmembrane region" description="Helical" evidence="5">
    <location>
        <begin position="191"/>
        <end position="209"/>
    </location>
</feature>
<organism evidence="7 8">
    <name type="scientific">Zobellia barbeyronii</name>
    <dbReference type="NCBI Taxonomy" id="2748009"/>
    <lineage>
        <taxon>Bacteria</taxon>
        <taxon>Pseudomonadati</taxon>
        <taxon>Bacteroidota</taxon>
        <taxon>Flavobacteriia</taxon>
        <taxon>Flavobacteriales</taxon>
        <taxon>Flavobacteriaceae</taxon>
        <taxon>Zobellia</taxon>
    </lineage>
</organism>
<feature type="transmembrane region" description="Helical" evidence="5">
    <location>
        <begin position="84"/>
        <end position="102"/>
    </location>
</feature>
<feature type="transmembrane region" description="Helical" evidence="5">
    <location>
        <begin position="109"/>
        <end position="127"/>
    </location>
</feature>
<gene>
    <name evidence="7" type="ORF">HW347_12410</name>
</gene>
<evidence type="ECO:0000313" key="7">
    <source>
        <dbReference type="EMBL" id="MBT2162070.1"/>
    </source>
</evidence>
<evidence type="ECO:0000256" key="4">
    <source>
        <dbReference type="ARBA" id="ARBA00023136"/>
    </source>
</evidence>
<evidence type="ECO:0000259" key="6">
    <source>
        <dbReference type="Pfam" id="PF00892"/>
    </source>
</evidence>
<keyword evidence="4 5" id="KW-0472">Membrane</keyword>
<reference evidence="7 8" key="1">
    <citation type="submission" date="2020-06" db="EMBL/GenBank/DDBJ databases">
        <authorList>
            <person name="Isaeva M.P."/>
            <person name="Chernysheva N.Y."/>
        </authorList>
    </citation>
    <scope>NUCLEOTIDE SEQUENCE [LARGE SCALE GENOMIC DNA]</scope>
    <source>
        <strain evidence="7 8">KMM 6746</strain>
    </source>
</reference>
<proteinExistence type="predicted"/>
<keyword evidence="3 5" id="KW-1133">Transmembrane helix</keyword>
<dbReference type="EMBL" id="JACATN010000003">
    <property type="protein sequence ID" value="MBT2162070.1"/>
    <property type="molecule type" value="Genomic_DNA"/>
</dbReference>
<feature type="transmembrane region" description="Helical" evidence="5">
    <location>
        <begin position="25"/>
        <end position="45"/>
    </location>
</feature>